<accession>K1WKN1</accession>
<dbReference type="InParanoid" id="K1WKN1"/>
<dbReference type="Proteomes" id="UP000006753">
    <property type="component" value="Unassembled WGS sequence"/>
</dbReference>
<evidence type="ECO:0000313" key="2">
    <source>
        <dbReference type="EMBL" id="EKD12807.1"/>
    </source>
</evidence>
<name>K1WKN1_MARBU</name>
<evidence type="ECO:0000313" key="3">
    <source>
        <dbReference type="Proteomes" id="UP000006753"/>
    </source>
</evidence>
<dbReference type="EMBL" id="JH921454">
    <property type="protein sequence ID" value="EKD12807.1"/>
    <property type="molecule type" value="Genomic_DNA"/>
</dbReference>
<proteinExistence type="predicted"/>
<dbReference type="HOGENOM" id="CLU_2027223_0_0_1"/>
<feature type="compositionally biased region" description="Polar residues" evidence="1">
    <location>
        <begin position="113"/>
        <end position="122"/>
    </location>
</feature>
<feature type="region of interest" description="Disordered" evidence="1">
    <location>
        <begin position="84"/>
        <end position="122"/>
    </location>
</feature>
<organism evidence="2 3">
    <name type="scientific">Marssonina brunnea f. sp. multigermtubi (strain MB_m1)</name>
    <name type="common">Marssonina leaf spot fungus</name>
    <dbReference type="NCBI Taxonomy" id="1072389"/>
    <lineage>
        <taxon>Eukaryota</taxon>
        <taxon>Fungi</taxon>
        <taxon>Dikarya</taxon>
        <taxon>Ascomycota</taxon>
        <taxon>Pezizomycotina</taxon>
        <taxon>Leotiomycetes</taxon>
        <taxon>Helotiales</taxon>
        <taxon>Drepanopezizaceae</taxon>
        <taxon>Drepanopeziza</taxon>
    </lineage>
</organism>
<protein>
    <submittedName>
        <fullName evidence="2">Uncharacterized protein</fullName>
    </submittedName>
</protein>
<evidence type="ECO:0000256" key="1">
    <source>
        <dbReference type="SAM" id="MobiDB-lite"/>
    </source>
</evidence>
<reference evidence="2 3" key="1">
    <citation type="journal article" date="2012" name="BMC Genomics">
        <title>Sequencing the genome of Marssonina brunnea reveals fungus-poplar co-evolution.</title>
        <authorList>
            <person name="Zhu S."/>
            <person name="Cao Y.-Z."/>
            <person name="Jiang C."/>
            <person name="Tan B.-Y."/>
            <person name="Wang Z."/>
            <person name="Feng S."/>
            <person name="Zhang L."/>
            <person name="Su X.-H."/>
            <person name="Brejova B."/>
            <person name="Vinar T."/>
            <person name="Xu M."/>
            <person name="Wang M.-X."/>
            <person name="Zhang S.-G."/>
            <person name="Huang M.-R."/>
            <person name="Wu R."/>
            <person name="Zhou Y."/>
        </authorList>
    </citation>
    <scope>NUCLEOTIDE SEQUENCE [LARGE SCALE GENOMIC DNA]</scope>
    <source>
        <strain evidence="2 3">MB_m1</strain>
    </source>
</reference>
<gene>
    <name evidence="2" type="ORF">MBM_09036</name>
</gene>
<sequence length="122" mass="13437">MVRSDMQGCVIVMPLEPMDCDTIRAIDICTAVQEKLDDTRPVFARGPDVAGQAGSRNCHAQAVSSTCPLIFDAFRRRLDLSGVRTWSSNPLSPRPPPDRKALKTKIGVDRPEQQATLLHQVP</sequence>
<dbReference type="AlphaFoldDB" id="K1WKN1"/>
<feature type="compositionally biased region" description="Basic and acidic residues" evidence="1">
    <location>
        <begin position="96"/>
        <end position="112"/>
    </location>
</feature>
<keyword evidence="3" id="KW-1185">Reference proteome</keyword>
<dbReference type="KEGG" id="mbe:MBM_09036"/>